<dbReference type="AlphaFoldDB" id="A0A9P6RL08"/>
<dbReference type="EMBL" id="JAAAIN010000124">
    <property type="protein sequence ID" value="KAG0319894.1"/>
    <property type="molecule type" value="Genomic_DNA"/>
</dbReference>
<keyword evidence="2" id="KW-1185">Reference proteome</keyword>
<sequence length="166" mass="19025">MQPSSPVPRSVVLPLSTEITPNAVPGPGISLASLLEDLKMLANKLDILESSHRIFGTGEDMVFRPIKNVVRMTEFMENSLTWIRLELFKYETAASAPHSDPEIVEACLNKLRMVMDEFFRQMHESEDVVQREFHRIIELGKVELEQPEYQDLHHLLPGQMNLDDLQ</sequence>
<organism evidence="1 2">
    <name type="scientific">Linnemannia gamsii</name>
    <dbReference type="NCBI Taxonomy" id="64522"/>
    <lineage>
        <taxon>Eukaryota</taxon>
        <taxon>Fungi</taxon>
        <taxon>Fungi incertae sedis</taxon>
        <taxon>Mucoromycota</taxon>
        <taxon>Mortierellomycotina</taxon>
        <taxon>Mortierellomycetes</taxon>
        <taxon>Mortierellales</taxon>
        <taxon>Mortierellaceae</taxon>
        <taxon>Linnemannia</taxon>
    </lineage>
</organism>
<gene>
    <name evidence="1" type="ORF">BGZ97_001201</name>
</gene>
<evidence type="ECO:0000313" key="1">
    <source>
        <dbReference type="EMBL" id="KAG0319894.1"/>
    </source>
</evidence>
<evidence type="ECO:0000313" key="2">
    <source>
        <dbReference type="Proteomes" id="UP000823405"/>
    </source>
</evidence>
<protein>
    <submittedName>
        <fullName evidence="1">Uncharacterized protein</fullName>
    </submittedName>
</protein>
<accession>A0A9P6RL08</accession>
<name>A0A9P6RL08_9FUNG</name>
<proteinExistence type="predicted"/>
<reference evidence="1" key="1">
    <citation type="journal article" date="2020" name="Fungal Divers.">
        <title>Resolving the Mortierellaceae phylogeny through synthesis of multi-gene phylogenetics and phylogenomics.</title>
        <authorList>
            <person name="Vandepol N."/>
            <person name="Liber J."/>
            <person name="Desiro A."/>
            <person name="Na H."/>
            <person name="Kennedy M."/>
            <person name="Barry K."/>
            <person name="Grigoriev I.V."/>
            <person name="Miller A.N."/>
            <person name="O'Donnell K."/>
            <person name="Stajich J.E."/>
            <person name="Bonito G."/>
        </authorList>
    </citation>
    <scope>NUCLEOTIDE SEQUENCE</scope>
    <source>
        <strain evidence="1">NVP60</strain>
    </source>
</reference>
<dbReference type="OrthoDB" id="2372728at2759"/>
<dbReference type="Proteomes" id="UP000823405">
    <property type="component" value="Unassembled WGS sequence"/>
</dbReference>
<comment type="caution">
    <text evidence="1">The sequence shown here is derived from an EMBL/GenBank/DDBJ whole genome shotgun (WGS) entry which is preliminary data.</text>
</comment>